<keyword evidence="2" id="KW-1185">Reference proteome</keyword>
<dbReference type="Proteomes" id="UP000308149">
    <property type="component" value="Chromosome"/>
</dbReference>
<protein>
    <submittedName>
        <fullName evidence="1">AlpA family phage regulatory protein</fullName>
    </submittedName>
</protein>
<organism evidence="1 2">
    <name type="scientific">Thermomonas aquatica</name>
    <dbReference type="NCBI Taxonomy" id="2202149"/>
    <lineage>
        <taxon>Bacteria</taxon>
        <taxon>Pseudomonadati</taxon>
        <taxon>Pseudomonadota</taxon>
        <taxon>Gammaproteobacteria</taxon>
        <taxon>Lysobacterales</taxon>
        <taxon>Lysobacteraceae</taxon>
        <taxon>Thermomonas</taxon>
    </lineage>
</organism>
<accession>A0A5B7ZPL1</accession>
<dbReference type="KEGG" id="thes:FHQ07_06445"/>
<dbReference type="AlphaFoldDB" id="A0A5B7ZPL1"/>
<evidence type="ECO:0000313" key="2">
    <source>
        <dbReference type="Proteomes" id="UP000308149"/>
    </source>
</evidence>
<reference evidence="1 2" key="1">
    <citation type="submission" date="2019-06" db="EMBL/GenBank/DDBJ databases">
        <title>Thermomonas aquatica sp. nov., isolated from an industrial wastewater treatment plant.</title>
        <authorList>
            <person name="Jeon J.H."/>
            <person name="Park D.-S."/>
        </authorList>
    </citation>
    <scope>NUCLEOTIDE SEQUENCE [LARGE SCALE GENOMIC DNA]</scope>
    <source>
        <strain evidence="1 2">SY21</strain>
    </source>
</reference>
<evidence type="ECO:0000313" key="1">
    <source>
        <dbReference type="EMBL" id="QDA56980.1"/>
    </source>
</evidence>
<proteinExistence type="predicted"/>
<dbReference type="EMBL" id="CP040871">
    <property type="protein sequence ID" value="QDA56980.1"/>
    <property type="molecule type" value="Genomic_DNA"/>
</dbReference>
<dbReference type="OrthoDB" id="5986966at2"/>
<gene>
    <name evidence="1" type="ORF">FHQ07_06445</name>
</gene>
<sequence>MKYAVSNHRTPSLAATCSQPMAGTSSRSAIGPRNATLRAALELATGSNASCTTTQQFPIGIIDELQQGFPRRALRLPSVLDLVGCGRSHWYALQNTRSACHDPEAPKPFKLGNSPLSPSVWWEHEVLAYLEARASARRTH</sequence>
<name>A0A5B7ZPL1_9GAMM</name>